<evidence type="ECO:0000256" key="3">
    <source>
        <dbReference type="ARBA" id="ARBA00022692"/>
    </source>
</evidence>
<protein>
    <submittedName>
        <fullName evidence="8">MFS transporter</fullName>
    </submittedName>
</protein>
<feature type="transmembrane region" description="Helical" evidence="7">
    <location>
        <begin position="248"/>
        <end position="272"/>
    </location>
</feature>
<evidence type="ECO:0000256" key="7">
    <source>
        <dbReference type="SAM" id="Phobius"/>
    </source>
</evidence>
<evidence type="ECO:0000256" key="4">
    <source>
        <dbReference type="ARBA" id="ARBA00022989"/>
    </source>
</evidence>
<keyword evidence="9" id="KW-1185">Reference proteome</keyword>
<feature type="transmembrane region" description="Helical" evidence="7">
    <location>
        <begin position="47"/>
        <end position="71"/>
    </location>
</feature>
<feature type="transmembrane region" description="Helical" evidence="7">
    <location>
        <begin position="339"/>
        <end position="363"/>
    </location>
</feature>
<keyword evidence="4 7" id="KW-1133">Transmembrane helix</keyword>
<dbReference type="SUPFAM" id="SSF103473">
    <property type="entry name" value="MFS general substrate transporter"/>
    <property type="match status" value="1"/>
</dbReference>
<evidence type="ECO:0000256" key="5">
    <source>
        <dbReference type="ARBA" id="ARBA00023136"/>
    </source>
</evidence>
<dbReference type="Gene3D" id="1.20.1250.20">
    <property type="entry name" value="MFS general substrate transporter like domains"/>
    <property type="match status" value="1"/>
</dbReference>
<feature type="transmembrane region" description="Helical" evidence="7">
    <location>
        <begin position="83"/>
        <end position="101"/>
    </location>
</feature>
<feature type="transmembrane region" description="Helical" evidence="7">
    <location>
        <begin position="417"/>
        <end position="439"/>
    </location>
</feature>
<feature type="transmembrane region" description="Helical" evidence="7">
    <location>
        <begin position="284"/>
        <end position="302"/>
    </location>
</feature>
<feature type="transmembrane region" description="Helical" evidence="7">
    <location>
        <begin position="384"/>
        <end position="411"/>
    </location>
</feature>
<dbReference type="RefSeq" id="WP_345391403.1">
    <property type="nucleotide sequence ID" value="NZ_BAABLA010000007.1"/>
</dbReference>
<keyword evidence="3 7" id="KW-0812">Transmembrane</keyword>
<evidence type="ECO:0000256" key="2">
    <source>
        <dbReference type="ARBA" id="ARBA00008432"/>
    </source>
</evidence>
<comment type="subcellular location">
    <subcellularLocation>
        <location evidence="1">Membrane</location>
        <topology evidence="1">Multi-pass membrane protein</topology>
    </subcellularLocation>
</comment>
<dbReference type="CDD" id="cd17341">
    <property type="entry name" value="MFS_NRT2_like"/>
    <property type="match status" value="1"/>
</dbReference>
<accession>A0ABW2CAM5</accession>
<comment type="similarity">
    <text evidence="2">Belongs to the major facilitator superfamily. Nitrate/nitrite porter (TC 2.A.1.8) family.</text>
</comment>
<keyword evidence="5 7" id="KW-0472">Membrane</keyword>
<dbReference type="Proteomes" id="UP001596337">
    <property type="component" value="Unassembled WGS sequence"/>
</dbReference>
<gene>
    <name evidence="8" type="ORF">ACFQGD_31115</name>
</gene>
<name>A0ABW2CAM5_9PSEU</name>
<evidence type="ECO:0000313" key="8">
    <source>
        <dbReference type="EMBL" id="MFC6871580.1"/>
    </source>
</evidence>
<feature type="transmembrane region" description="Helical" evidence="7">
    <location>
        <begin position="138"/>
        <end position="160"/>
    </location>
</feature>
<evidence type="ECO:0000313" key="9">
    <source>
        <dbReference type="Proteomes" id="UP001596337"/>
    </source>
</evidence>
<organism evidence="8 9">
    <name type="scientific">Haloechinothrix salitolerans</name>
    <dbReference type="NCBI Taxonomy" id="926830"/>
    <lineage>
        <taxon>Bacteria</taxon>
        <taxon>Bacillati</taxon>
        <taxon>Actinomycetota</taxon>
        <taxon>Actinomycetes</taxon>
        <taxon>Pseudonocardiales</taxon>
        <taxon>Pseudonocardiaceae</taxon>
        <taxon>Haloechinothrix</taxon>
    </lineage>
</organism>
<evidence type="ECO:0000256" key="1">
    <source>
        <dbReference type="ARBA" id="ARBA00004141"/>
    </source>
</evidence>
<dbReference type="Pfam" id="PF07690">
    <property type="entry name" value="MFS_1"/>
    <property type="match status" value="1"/>
</dbReference>
<dbReference type="InterPro" id="IPR036259">
    <property type="entry name" value="MFS_trans_sf"/>
</dbReference>
<feature type="region of interest" description="Disordered" evidence="6">
    <location>
        <begin position="1"/>
        <end position="21"/>
    </location>
</feature>
<dbReference type="EMBL" id="JBHSXX010000001">
    <property type="protein sequence ID" value="MFC6871580.1"/>
    <property type="molecule type" value="Genomic_DNA"/>
</dbReference>
<sequence>MTAVLTEPAEQPGDQRPRQRRGWIDVWDPENPAFWQRTGRRIAWRNLGVGVVAEHLAFNVWLLMSVVVVSLNDVGFAFTTSEKFLLVIVPNLVGALLRVPYTFALPVFGGRAWTTIATSVLLVPCAMLAYAVTSGAPYWFFLLTSAAMGLGGATFSSSMANMSFFFPDREKGLALGLNAAGGNIGAAVAQLVVPLVITLGTGINLAYAALLWMPLIIVSSACAWRYMDSLTSAKPDGSSYKAALRTKHTWIASLLYVGAFGSFIGFSFAFPLLIGTSFAEYDHFIGFAFLGALISALCRPVGGWLADRFSGARIALLAFAGMAVGAATALIGVTDHDFGVFFCSFIALFVLTGIGNGAIYRMIPSIFTARARERGDDVSAAKRQAGAVVGLTGAVGAIGGVAVNLVFRFALSNGGSLVPALAVFICFYGVCITVTWWFYLRSRFAIERVPNLAYASV</sequence>
<reference evidence="9" key="1">
    <citation type="journal article" date="2019" name="Int. J. Syst. Evol. Microbiol.">
        <title>The Global Catalogue of Microorganisms (GCM) 10K type strain sequencing project: providing services to taxonomists for standard genome sequencing and annotation.</title>
        <authorList>
            <consortium name="The Broad Institute Genomics Platform"/>
            <consortium name="The Broad Institute Genome Sequencing Center for Infectious Disease"/>
            <person name="Wu L."/>
            <person name="Ma J."/>
        </authorList>
    </citation>
    <scope>NUCLEOTIDE SEQUENCE [LARGE SCALE GENOMIC DNA]</scope>
    <source>
        <strain evidence="9">KCTC 32255</strain>
    </source>
</reference>
<dbReference type="InterPro" id="IPR011701">
    <property type="entry name" value="MFS"/>
</dbReference>
<feature type="transmembrane region" description="Helical" evidence="7">
    <location>
        <begin position="314"/>
        <end position="333"/>
    </location>
</feature>
<comment type="caution">
    <text evidence="8">The sequence shown here is derived from an EMBL/GenBank/DDBJ whole genome shotgun (WGS) entry which is preliminary data.</text>
</comment>
<feature type="transmembrane region" description="Helical" evidence="7">
    <location>
        <begin position="113"/>
        <end position="132"/>
    </location>
</feature>
<dbReference type="PANTHER" id="PTHR23515">
    <property type="entry name" value="HIGH-AFFINITY NITRATE TRANSPORTER 2.3"/>
    <property type="match status" value="1"/>
</dbReference>
<proteinExistence type="inferred from homology"/>
<evidence type="ECO:0000256" key="6">
    <source>
        <dbReference type="SAM" id="MobiDB-lite"/>
    </source>
</evidence>
<feature type="transmembrane region" description="Helical" evidence="7">
    <location>
        <begin position="172"/>
        <end position="193"/>
    </location>
</feature>
<feature type="transmembrane region" description="Helical" evidence="7">
    <location>
        <begin position="205"/>
        <end position="227"/>
    </location>
</feature>
<dbReference type="InterPro" id="IPR044772">
    <property type="entry name" value="NO3_transporter"/>
</dbReference>